<evidence type="ECO:0000313" key="3">
    <source>
        <dbReference type="Proteomes" id="UP000280099"/>
    </source>
</evidence>
<gene>
    <name evidence="2" type="ORF">DES31_0409</name>
</gene>
<dbReference type="AlphaFoldDB" id="A0A420XIX5"/>
<dbReference type="Pfam" id="PF07445">
    <property type="entry name" value="PriC"/>
    <property type="match status" value="1"/>
</dbReference>
<reference evidence="2 3" key="1">
    <citation type="submission" date="2018-10" db="EMBL/GenBank/DDBJ databases">
        <title>Genomic Encyclopedia of Type Strains, Phase IV (KMG-IV): sequencing the most valuable type-strain genomes for metagenomic binning, comparative biology and taxonomic classification.</title>
        <authorList>
            <person name="Goeker M."/>
        </authorList>
    </citation>
    <scope>NUCLEOTIDE SEQUENCE [LARGE SCALE GENOMIC DNA]</scope>
    <source>
        <strain evidence="2 3">DSM 23800</strain>
    </source>
</reference>
<dbReference type="RefSeq" id="WP_121121480.1">
    <property type="nucleotide sequence ID" value="NZ_CP016604.1"/>
</dbReference>
<protein>
    <submittedName>
        <fullName evidence="2">Restart primosome assembly protein PriC</fullName>
    </submittedName>
</protein>
<accession>A0A420XIX5</accession>
<sequence>MNKFVKSIEDKCSIFEAFHSYEIVISSMYFSKSKGNVISFVNEIKLTAKLATQQNSLEYAEYYAQKLISQFVELKTATDKLLPQQNISYPKFISHYRVNKKLTNLSSDEKLQEYQKALRALNEKLSWLIEQNYLCTDNKQRQIYQEKIYETEYRKQKCMDAINTLR</sequence>
<name>A0A420XIX5_9PAST</name>
<dbReference type="Proteomes" id="UP000280099">
    <property type="component" value="Unassembled WGS sequence"/>
</dbReference>
<feature type="coiled-coil region" evidence="1">
    <location>
        <begin position="104"/>
        <end position="131"/>
    </location>
</feature>
<comment type="caution">
    <text evidence="2">The sequence shown here is derived from an EMBL/GenBank/DDBJ whole genome shotgun (WGS) entry which is preliminary data.</text>
</comment>
<dbReference type="EMBL" id="RBJC01000004">
    <property type="protein sequence ID" value="RKR77088.1"/>
    <property type="molecule type" value="Genomic_DNA"/>
</dbReference>
<keyword evidence="3" id="KW-1185">Reference proteome</keyword>
<dbReference type="OrthoDB" id="5690713at2"/>
<evidence type="ECO:0000313" key="2">
    <source>
        <dbReference type="EMBL" id="RKR77088.1"/>
    </source>
</evidence>
<organism evidence="2 3">
    <name type="scientific">Otariodibacter oris</name>
    <dbReference type="NCBI Taxonomy" id="1032623"/>
    <lineage>
        <taxon>Bacteria</taxon>
        <taxon>Pseudomonadati</taxon>
        <taxon>Pseudomonadota</taxon>
        <taxon>Gammaproteobacteria</taxon>
        <taxon>Pasteurellales</taxon>
        <taxon>Pasteurellaceae</taxon>
        <taxon>Otariodibacter</taxon>
    </lineage>
</organism>
<evidence type="ECO:0000256" key="1">
    <source>
        <dbReference type="SAM" id="Coils"/>
    </source>
</evidence>
<proteinExistence type="predicted"/>
<dbReference type="InterPro" id="IPR010890">
    <property type="entry name" value="PriC"/>
</dbReference>
<keyword evidence="1" id="KW-0175">Coiled coil</keyword>